<feature type="transmembrane region" description="Helical" evidence="1">
    <location>
        <begin position="42"/>
        <end position="59"/>
    </location>
</feature>
<keyword evidence="1" id="KW-0472">Membrane</keyword>
<keyword evidence="1" id="KW-0812">Transmembrane</keyword>
<feature type="transmembrane region" description="Helical" evidence="1">
    <location>
        <begin position="65"/>
        <end position="84"/>
    </location>
</feature>
<dbReference type="AlphaFoldDB" id="A0A9E2KEB9"/>
<dbReference type="Proteomes" id="UP000824229">
    <property type="component" value="Unassembled WGS sequence"/>
</dbReference>
<accession>A0A9E2KEB9</accession>
<gene>
    <name evidence="2" type="ORF">H9872_08875</name>
</gene>
<reference evidence="2" key="2">
    <citation type="submission" date="2021-04" db="EMBL/GenBank/DDBJ databases">
        <authorList>
            <person name="Gilroy R."/>
        </authorList>
    </citation>
    <scope>NUCLEOTIDE SEQUENCE</scope>
    <source>
        <strain evidence="2">B5-657</strain>
    </source>
</reference>
<evidence type="ECO:0000256" key="1">
    <source>
        <dbReference type="SAM" id="Phobius"/>
    </source>
</evidence>
<organism evidence="2 3">
    <name type="scientific">Candidatus Cellulosilyticum pullistercoris</name>
    <dbReference type="NCBI Taxonomy" id="2838521"/>
    <lineage>
        <taxon>Bacteria</taxon>
        <taxon>Bacillati</taxon>
        <taxon>Bacillota</taxon>
        <taxon>Clostridia</taxon>
        <taxon>Lachnospirales</taxon>
        <taxon>Cellulosilyticaceae</taxon>
        <taxon>Cellulosilyticum</taxon>
    </lineage>
</organism>
<reference evidence="2" key="1">
    <citation type="journal article" date="2021" name="PeerJ">
        <title>Extensive microbial diversity within the chicken gut microbiome revealed by metagenomics and culture.</title>
        <authorList>
            <person name="Gilroy R."/>
            <person name="Ravi A."/>
            <person name="Getino M."/>
            <person name="Pursley I."/>
            <person name="Horton D.L."/>
            <person name="Alikhan N.F."/>
            <person name="Baker D."/>
            <person name="Gharbi K."/>
            <person name="Hall N."/>
            <person name="Watson M."/>
            <person name="Adriaenssens E.M."/>
            <person name="Foster-Nyarko E."/>
            <person name="Jarju S."/>
            <person name="Secka A."/>
            <person name="Antonio M."/>
            <person name="Oren A."/>
            <person name="Chaudhuri R.R."/>
            <person name="La Ragione R."/>
            <person name="Hildebrand F."/>
            <person name="Pallen M.J."/>
        </authorList>
    </citation>
    <scope>NUCLEOTIDE SEQUENCE</scope>
    <source>
        <strain evidence="2">B5-657</strain>
    </source>
</reference>
<proteinExistence type="predicted"/>
<evidence type="ECO:0000313" key="3">
    <source>
        <dbReference type="Proteomes" id="UP000824229"/>
    </source>
</evidence>
<sequence>MLVGLLISLIGFQFIFEQMNKIDLKVVNLIHEKTRELKHKKVIQYVIMIILAGILWSFMDIITVSYIIQGVIIGILWAFIMFLFEDTIFDNMRNTLR</sequence>
<name>A0A9E2KEB9_9FIRM</name>
<evidence type="ECO:0000313" key="2">
    <source>
        <dbReference type="EMBL" id="MBU3804851.1"/>
    </source>
</evidence>
<protein>
    <submittedName>
        <fullName evidence="2">Uncharacterized protein</fullName>
    </submittedName>
</protein>
<comment type="caution">
    <text evidence="2">The sequence shown here is derived from an EMBL/GenBank/DDBJ whole genome shotgun (WGS) entry which is preliminary data.</text>
</comment>
<dbReference type="EMBL" id="JAHLFQ010000206">
    <property type="protein sequence ID" value="MBU3804851.1"/>
    <property type="molecule type" value="Genomic_DNA"/>
</dbReference>
<keyword evidence="1" id="KW-1133">Transmembrane helix</keyword>